<organism evidence="2 3">
    <name type="scientific">Streptomyces filamentosus</name>
    <name type="common">Streptomyces roseosporus</name>
    <dbReference type="NCBI Taxonomy" id="67294"/>
    <lineage>
        <taxon>Bacteria</taxon>
        <taxon>Bacillati</taxon>
        <taxon>Actinomycetota</taxon>
        <taxon>Actinomycetes</taxon>
        <taxon>Kitasatosporales</taxon>
        <taxon>Streptomycetaceae</taxon>
        <taxon>Streptomyces</taxon>
    </lineage>
</organism>
<name>A0A919EM70_STRFL</name>
<feature type="region of interest" description="Disordered" evidence="1">
    <location>
        <begin position="1"/>
        <end position="21"/>
    </location>
</feature>
<gene>
    <name evidence="2" type="ORF">GCM10017667_32650</name>
</gene>
<dbReference type="Proteomes" id="UP000632849">
    <property type="component" value="Unassembled WGS sequence"/>
</dbReference>
<evidence type="ECO:0000256" key="1">
    <source>
        <dbReference type="SAM" id="MobiDB-lite"/>
    </source>
</evidence>
<reference evidence="2" key="2">
    <citation type="submission" date="2020-09" db="EMBL/GenBank/DDBJ databases">
        <authorList>
            <person name="Sun Q."/>
            <person name="Ohkuma M."/>
        </authorList>
    </citation>
    <scope>NUCLEOTIDE SEQUENCE</scope>
    <source>
        <strain evidence="2">JCM 4122</strain>
    </source>
</reference>
<dbReference type="RefSeq" id="WP_190041853.1">
    <property type="nucleotide sequence ID" value="NZ_BNBE01000001.1"/>
</dbReference>
<dbReference type="EMBL" id="BNBE01000001">
    <property type="protein sequence ID" value="GHF99239.1"/>
    <property type="molecule type" value="Genomic_DNA"/>
</dbReference>
<accession>A0A919EM70</accession>
<protein>
    <submittedName>
        <fullName evidence="2">Uncharacterized protein</fullName>
    </submittedName>
</protein>
<dbReference type="AlphaFoldDB" id="A0A919EM70"/>
<feature type="compositionally biased region" description="Basic and acidic residues" evidence="1">
    <location>
        <begin position="1"/>
        <end position="11"/>
    </location>
</feature>
<sequence length="163" mass="18015">MLDTERFDHEPGGGLARSTAELAEDYGKVPRRTPRRALCRISPSGNSDEINIRFGLYRDDDLLGDVRPRGIHPYRMGVEAHSGPEKAYLFVRCTSPRLEGSDKRPVRIRGTLTFLRSKLPDTVPVREAHLTILHSATLAVVRKLGCEGDAGLDAAPVFRPRGG</sequence>
<evidence type="ECO:0000313" key="3">
    <source>
        <dbReference type="Proteomes" id="UP000632849"/>
    </source>
</evidence>
<comment type="caution">
    <text evidence="2">The sequence shown here is derived from an EMBL/GenBank/DDBJ whole genome shotgun (WGS) entry which is preliminary data.</text>
</comment>
<reference evidence="2" key="1">
    <citation type="journal article" date="2014" name="Int. J. Syst. Evol. Microbiol.">
        <title>Complete genome sequence of Corynebacterium casei LMG S-19264T (=DSM 44701T), isolated from a smear-ripened cheese.</title>
        <authorList>
            <consortium name="US DOE Joint Genome Institute (JGI-PGF)"/>
            <person name="Walter F."/>
            <person name="Albersmeier A."/>
            <person name="Kalinowski J."/>
            <person name="Ruckert C."/>
        </authorList>
    </citation>
    <scope>NUCLEOTIDE SEQUENCE</scope>
    <source>
        <strain evidence="2">JCM 4122</strain>
    </source>
</reference>
<keyword evidence="3" id="KW-1185">Reference proteome</keyword>
<proteinExistence type="predicted"/>
<evidence type="ECO:0000313" key="2">
    <source>
        <dbReference type="EMBL" id="GHF99239.1"/>
    </source>
</evidence>